<dbReference type="GO" id="GO:0003677">
    <property type="term" value="F:DNA binding"/>
    <property type="evidence" value="ECO:0007669"/>
    <property type="project" value="UniProtKB-KW"/>
</dbReference>
<dbReference type="Pfam" id="PF00155">
    <property type="entry name" value="Aminotran_1_2"/>
    <property type="match status" value="1"/>
</dbReference>
<comment type="similarity">
    <text evidence="1">In the C-terminal section; belongs to the class-I pyridoxal-phosphate-dependent aminotransferase family.</text>
</comment>
<dbReference type="AlphaFoldDB" id="A0A0P1GMC1"/>
<name>A0A0P1GMC1_9RHOB</name>
<dbReference type="PROSITE" id="PS50949">
    <property type="entry name" value="HTH_GNTR"/>
    <property type="match status" value="1"/>
</dbReference>
<dbReference type="Gene3D" id="3.40.640.10">
    <property type="entry name" value="Type I PLP-dependent aspartate aminotransferase-like (Major domain)"/>
    <property type="match status" value="1"/>
</dbReference>
<dbReference type="InterPro" id="IPR000524">
    <property type="entry name" value="Tscrpt_reg_HTH_GntR"/>
</dbReference>
<organism evidence="7 8">
    <name type="scientific">Tritonibacter multivorans</name>
    <dbReference type="NCBI Taxonomy" id="928856"/>
    <lineage>
        <taxon>Bacteria</taxon>
        <taxon>Pseudomonadati</taxon>
        <taxon>Pseudomonadota</taxon>
        <taxon>Alphaproteobacteria</taxon>
        <taxon>Rhodobacterales</taxon>
        <taxon>Paracoccaceae</taxon>
        <taxon>Tritonibacter</taxon>
    </lineage>
</organism>
<dbReference type="InterPro" id="IPR051446">
    <property type="entry name" value="HTH_trans_reg/aminotransferase"/>
</dbReference>
<dbReference type="GO" id="GO:0030170">
    <property type="term" value="F:pyridoxal phosphate binding"/>
    <property type="evidence" value="ECO:0007669"/>
    <property type="project" value="InterPro"/>
</dbReference>
<proteinExistence type="inferred from homology"/>
<dbReference type="CDD" id="cd07377">
    <property type="entry name" value="WHTH_GntR"/>
    <property type="match status" value="1"/>
</dbReference>
<dbReference type="OrthoDB" id="9808770at2"/>
<sequence>MALSVDTFFLNPEAQGTLQAQIQELIAAGILSGRFGVGDKLPSSRKLAKHLGVSRITVTLAYTELVANDYLSARGRSGYFVSDSAPVPPSYAPAPQHLRDSADQLDWQRHLTRSFTGGDTPRKPQDWRSYRYPFIYGQADETLFDHANWRLCALRALGQKDFAAMTGDYFDQDDPLLLEYISRHTLPRRGILARPEEILITLGAQNALWLTSELLLNRNRKAAIEDPCYYTLRDQLAHRRCKLDIIPVDDAGLPPDQIGDDTDVIFTTPSHQSPTTVTMPMARRKALLARARDIGAVVVEDDYEFEMSFGAAPSPALKSIDADGRVIYLGSFSKSLFPGLRLGYLVGSEAFIRQARALRANVLRHPPGHIQRTVAYFLSLGHYDAQIRRTARVLQERREVLEDAIAKHGLTKVRLGKHGASGGSSLWMEGPAHLDMGPVARSLRSKGVFIEPGAPFFSAPHQPLHYYRLGYSSIPASRIPAGIALLAEALRDAGD</sequence>
<dbReference type="CDD" id="cd00609">
    <property type="entry name" value="AAT_like"/>
    <property type="match status" value="1"/>
</dbReference>
<dbReference type="PANTHER" id="PTHR46577">
    <property type="entry name" value="HTH-TYPE TRANSCRIPTIONAL REGULATORY PROTEIN GABR"/>
    <property type="match status" value="1"/>
</dbReference>
<dbReference type="SUPFAM" id="SSF46785">
    <property type="entry name" value="Winged helix' DNA-binding domain"/>
    <property type="match status" value="1"/>
</dbReference>
<accession>A0A0P1GMC1</accession>
<dbReference type="Gene3D" id="1.10.10.10">
    <property type="entry name" value="Winged helix-like DNA-binding domain superfamily/Winged helix DNA-binding domain"/>
    <property type="match status" value="1"/>
</dbReference>
<evidence type="ECO:0000259" key="6">
    <source>
        <dbReference type="PROSITE" id="PS50949"/>
    </source>
</evidence>
<dbReference type="EMBL" id="CYSD01000014">
    <property type="protein sequence ID" value="CUH76486.1"/>
    <property type="molecule type" value="Genomic_DNA"/>
</dbReference>
<dbReference type="RefSeq" id="WP_058289047.1">
    <property type="nucleotide sequence ID" value="NZ_CYSD01000014.1"/>
</dbReference>
<dbReference type="InterPro" id="IPR036390">
    <property type="entry name" value="WH_DNA-bd_sf"/>
</dbReference>
<dbReference type="Pfam" id="PF00392">
    <property type="entry name" value="GntR"/>
    <property type="match status" value="1"/>
</dbReference>
<dbReference type="Proteomes" id="UP000052022">
    <property type="component" value="Unassembled WGS sequence"/>
</dbReference>
<evidence type="ECO:0000256" key="4">
    <source>
        <dbReference type="ARBA" id="ARBA00023125"/>
    </source>
</evidence>
<evidence type="ECO:0000256" key="1">
    <source>
        <dbReference type="ARBA" id="ARBA00005384"/>
    </source>
</evidence>
<dbReference type="SMART" id="SM00345">
    <property type="entry name" value="HTH_GNTR"/>
    <property type="match status" value="1"/>
</dbReference>
<reference evidence="7 8" key="1">
    <citation type="submission" date="2015-09" db="EMBL/GenBank/DDBJ databases">
        <authorList>
            <consortium name="Swine Surveillance"/>
        </authorList>
    </citation>
    <scope>NUCLEOTIDE SEQUENCE [LARGE SCALE GENOMIC DNA]</scope>
    <source>
        <strain evidence="7 8">CECT 7557</strain>
    </source>
</reference>
<keyword evidence="3" id="KW-0805">Transcription regulation</keyword>
<keyword evidence="5" id="KW-0804">Transcription</keyword>
<keyword evidence="2" id="KW-0663">Pyridoxal phosphate</keyword>
<dbReference type="InterPro" id="IPR015424">
    <property type="entry name" value="PyrdxlP-dep_Trfase"/>
</dbReference>
<evidence type="ECO:0000256" key="3">
    <source>
        <dbReference type="ARBA" id="ARBA00023015"/>
    </source>
</evidence>
<dbReference type="InterPro" id="IPR036388">
    <property type="entry name" value="WH-like_DNA-bd_sf"/>
</dbReference>
<dbReference type="InterPro" id="IPR004839">
    <property type="entry name" value="Aminotransferase_I/II_large"/>
</dbReference>
<dbReference type="InterPro" id="IPR015421">
    <property type="entry name" value="PyrdxlP-dep_Trfase_major"/>
</dbReference>
<evidence type="ECO:0000256" key="5">
    <source>
        <dbReference type="ARBA" id="ARBA00023163"/>
    </source>
</evidence>
<dbReference type="PANTHER" id="PTHR46577:SF1">
    <property type="entry name" value="HTH-TYPE TRANSCRIPTIONAL REGULATORY PROTEIN GABR"/>
    <property type="match status" value="1"/>
</dbReference>
<feature type="domain" description="HTH gntR-type" evidence="6">
    <location>
        <begin position="16"/>
        <end position="84"/>
    </location>
</feature>
<protein>
    <submittedName>
        <fullName evidence="7">HTH-type transcriptional regulatory protein GabR</fullName>
    </submittedName>
</protein>
<dbReference type="SUPFAM" id="SSF53383">
    <property type="entry name" value="PLP-dependent transferases"/>
    <property type="match status" value="1"/>
</dbReference>
<keyword evidence="8" id="KW-1185">Reference proteome</keyword>
<evidence type="ECO:0000313" key="7">
    <source>
        <dbReference type="EMBL" id="CUH76486.1"/>
    </source>
</evidence>
<gene>
    <name evidence="7" type="primary">gabR_1</name>
    <name evidence="7" type="ORF">TRM7557_00923</name>
</gene>
<evidence type="ECO:0000313" key="8">
    <source>
        <dbReference type="Proteomes" id="UP000052022"/>
    </source>
</evidence>
<dbReference type="GO" id="GO:0003700">
    <property type="term" value="F:DNA-binding transcription factor activity"/>
    <property type="evidence" value="ECO:0007669"/>
    <property type="project" value="InterPro"/>
</dbReference>
<keyword evidence="4" id="KW-0238">DNA-binding</keyword>
<dbReference type="STRING" id="928856.SAMN04488049_1124"/>
<evidence type="ECO:0000256" key="2">
    <source>
        <dbReference type="ARBA" id="ARBA00022898"/>
    </source>
</evidence>